<dbReference type="Gene3D" id="3.40.50.1110">
    <property type="entry name" value="SGNH hydrolase"/>
    <property type="match status" value="1"/>
</dbReference>
<evidence type="ECO:0000259" key="2">
    <source>
        <dbReference type="Pfam" id="PF13472"/>
    </source>
</evidence>
<dbReference type="PANTHER" id="PTHR30383:SF27">
    <property type="entry name" value="SPORE GERMINATION LIPASE LIPC"/>
    <property type="match status" value="1"/>
</dbReference>
<dbReference type="RefSeq" id="WP_174496954.1">
    <property type="nucleotide sequence ID" value="NZ_CADDWK010000010.1"/>
</dbReference>
<proteinExistence type="predicted"/>
<dbReference type="PANTHER" id="PTHR30383">
    <property type="entry name" value="THIOESTERASE 1/PROTEASE 1/LYSOPHOSPHOLIPASE L1"/>
    <property type="match status" value="1"/>
</dbReference>
<comment type="caution">
    <text evidence="3">The sequence shown here is derived from an EMBL/GenBank/DDBJ whole genome shotgun (WGS) entry which is preliminary data.</text>
</comment>
<dbReference type="Pfam" id="PF13472">
    <property type="entry name" value="Lipase_GDSL_2"/>
    <property type="match status" value="1"/>
</dbReference>
<dbReference type="InterPro" id="IPR051532">
    <property type="entry name" value="Ester_Hydrolysis_Enzymes"/>
</dbReference>
<dbReference type="InterPro" id="IPR036514">
    <property type="entry name" value="SGNH_hydro_sf"/>
</dbReference>
<keyword evidence="4" id="KW-1185">Reference proteome</keyword>
<feature type="domain" description="SGNH hydrolase-type esterase" evidence="2">
    <location>
        <begin position="35"/>
        <end position="242"/>
    </location>
</feature>
<dbReference type="EMBL" id="JACHGH010000010">
    <property type="protein sequence ID" value="MBB6454561.1"/>
    <property type="molecule type" value="Genomic_DNA"/>
</dbReference>
<reference evidence="3 4" key="1">
    <citation type="submission" date="2020-08" db="EMBL/GenBank/DDBJ databases">
        <title>Genomic Encyclopedia of Type Strains, Phase IV (KMG-IV): sequencing the most valuable type-strain genomes for metagenomic binning, comparative biology and taxonomic classification.</title>
        <authorList>
            <person name="Goeker M."/>
        </authorList>
    </citation>
    <scope>NUCLEOTIDE SEQUENCE [LARGE SCALE GENOMIC DNA]</scope>
    <source>
        <strain evidence="3 4">DSM 19612</strain>
    </source>
</reference>
<dbReference type="GO" id="GO:0004622">
    <property type="term" value="F:phosphatidylcholine lysophospholipase activity"/>
    <property type="evidence" value="ECO:0007669"/>
    <property type="project" value="TreeGrafter"/>
</dbReference>
<dbReference type="InterPro" id="IPR013830">
    <property type="entry name" value="SGNH_hydro"/>
</dbReference>
<gene>
    <name evidence="3" type="ORF">HNQ94_003050</name>
</gene>
<evidence type="ECO:0000256" key="1">
    <source>
        <dbReference type="SAM" id="SignalP"/>
    </source>
</evidence>
<dbReference type="AlphaFoldDB" id="A0A841Q7Z0"/>
<accession>A0A841Q7Z0</accession>
<feature type="signal peptide" evidence="1">
    <location>
        <begin position="1"/>
        <end position="24"/>
    </location>
</feature>
<dbReference type="Proteomes" id="UP000581688">
    <property type="component" value="Unassembled WGS sequence"/>
</dbReference>
<evidence type="ECO:0000313" key="3">
    <source>
        <dbReference type="EMBL" id="MBB6454561.1"/>
    </source>
</evidence>
<protein>
    <submittedName>
        <fullName evidence="3">Lysophospholipase L1-like esterase</fullName>
    </submittedName>
</protein>
<keyword evidence="1" id="KW-0732">Signal</keyword>
<organism evidence="3 4">
    <name type="scientific">Salirhabdus euzebyi</name>
    <dbReference type="NCBI Taxonomy" id="394506"/>
    <lineage>
        <taxon>Bacteria</taxon>
        <taxon>Bacillati</taxon>
        <taxon>Bacillota</taxon>
        <taxon>Bacilli</taxon>
        <taxon>Bacillales</taxon>
        <taxon>Bacillaceae</taxon>
        <taxon>Salirhabdus</taxon>
    </lineage>
</organism>
<name>A0A841Q7Z0_9BACI</name>
<sequence>MKKIFTILTVLLVSLSMFSTSVFAKENGGKESLVALGDSIPYGFNLENNNHHPSREAYPYLIGDEADLRVRNLSVPGWKTDDLLTAIMNDQKYRQAIKHADYITLSIGSNDLLKEFGSSEVQGKIMQFIASPNPLLFAEIQEALEVEELVESMEEIVLEIQSLTDAPIVVYNIYNPYAYDSPYFRAGNLLLNDFAGIPSINSMIENDLSEQDVTVVDAFTAMFGNDDNLIDNDIHPSFMGQQELAKVGYEAIMDFE</sequence>
<feature type="chain" id="PRO_5032452882" evidence="1">
    <location>
        <begin position="25"/>
        <end position="256"/>
    </location>
</feature>
<dbReference type="SUPFAM" id="SSF52266">
    <property type="entry name" value="SGNH hydrolase"/>
    <property type="match status" value="1"/>
</dbReference>
<evidence type="ECO:0000313" key="4">
    <source>
        <dbReference type="Proteomes" id="UP000581688"/>
    </source>
</evidence>